<name>A0A9P5XI26_9AGAR</name>
<dbReference type="Pfam" id="PF20151">
    <property type="entry name" value="DUF6533"/>
    <property type="match status" value="1"/>
</dbReference>
<dbReference type="EMBL" id="MU151125">
    <property type="protein sequence ID" value="KAF9449611.1"/>
    <property type="molecule type" value="Genomic_DNA"/>
</dbReference>
<reference evidence="3" key="1">
    <citation type="submission" date="2020-11" db="EMBL/GenBank/DDBJ databases">
        <authorList>
            <consortium name="DOE Joint Genome Institute"/>
            <person name="Ahrendt S."/>
            <person name="Riley R."/>
            <person name="Andreopoulos W."/>
            <person name="Labutti K."/>
            <person name="Pangilinan J."/>
            <person name="Ruiz-Duenas F.J."/>
            <person name="Barrasa J.M."/>
            <person name="Sanchez-Garcia M."/>
            <person name="Camarero S."/>
            <person name="Miyauchi S."/>
            <person name="Serrano A."/>
            <person name="Linde D."/>
            <person name="Babiker R."/>
            <person name="Drula E."/>
            <person name="Ayuso-Fernandez I."/>
            <person name="Pacheco R."/>
            <person name="Padilla G."/>
            <person name="Ferreira P."/>
            <person name="Barriuso J."/>
            <person name="Kellner H."/>
            <person name="Castanera R."/>
            <person name="Alfaro M."/>
            <person name="Ramirez L."/>
            <person name="Pisabarro A.G."/>
            <person name="Kuo A."/>
            <person name="Tritt A."/>
            <person name="Lipzen A."/>
            <person name="He G."/>
            <person name="Yan M."/>
            <person name="Ng V."/>
            <person name="Cullen D."/>
            <person name="Martin F."/>
            <person name="Rosso M.-N."/>
            <person name="Henrissat B."/>
            <person name="Hibbett D."/>
            <person name="Martinez A.T."/>
            <person name="Grigoriev I.V."/>
        </authorList>
    </citation>
    <scope>NUCLEOTIDE SEQUENCE</scope>
    <source>
        <strain evidence="3">MF-IS2</strain>
    </source>
</reference>
<feature type="transmembrane region" description="Helical" evidence="1">
    <location>
        <begin position="154"/>
        <end position="174"/>
    </location>
</feature>
<keyword evidence="1" id="KW-1133">Transmembrane helix</keyword>
<dbReference type="AlphaFoldDB" id="A0A9P5XI26"/>
<keyword evidence="4" id="KW-1185">Reference proteome</keyword>
<feature type="transmembrane region" description="Helical" evidence="1">
    <location>
        <begin position="50"/>
        <end position="69"/>
    </location>
</feature>
<feature type="transmembrane region" description="Helical" evidence="1">
    <location>
        <begin position="81"/>
        <end position="105"/>
    </location>
</feature>
<evidence type="ECO:0000313" key="4">
    <source>
        <dbReference type="Proteomes" id="UP000807342"/>
    </source>
</evidence>
<dbReference type="InterPro" id="IPR045340">
    <property type="entry name" value="DUF6533"/>
</dbReference>
<proteinExistence type="predicted"/>
<sequence length="225" mass="26164">MGVVQIRQYSNVAGLAVLVYDQILTWEQEVQYIWSGSDIFVKSSYCLSRYLALIIQIVGIIHSSPSVLLRRKGNCLPWFTFQVYTTYLLLWNLELVMMTRVYALYGRTPPMGALLVVWFIISRVLNIWSGMESLKGLEPNLFCTTTETPEDSKWFSLTVVINQFLLWVLTYYKYRSAVREGWSKHPIVRVVVRDNLWVFIILSGIIISLLPYSLYIQQVGNIVFR</sequence>
<keyword evidence="1" id="KW-0472">Membrane</keyword>
<evidence type="ECO:0000256" key="1">
    <source>
        <dbReference type="SAM" id="Phobius"/>
    </source>
</evidence>
<dbReference type="Proteomes" id="UP000807342">
    <property type="component" value="Unassembled WGS sequence"/>
</dbReference>
<accession>A0A9P5XI26</accession>
<organism evidence="3 4">
    <name type="scientific">Macrolepiota fuliginosa MF-IS2</name>
    <dbReference type="NCBI Taxonomy" id="1400762"/>
    <lineage>
        <taxon>Eukaryota</taxon>
        <taxon>Fungi</taxon>
        <taxon>Dikarya</taxon>
        <taxon>Basidiomycota</taxon>
        <taxon>Agaricomycotina</taxon>
        <taxon>Agaricomycetes</taxon>
        <taxon>Agaricomycetidae</taxon>
        <taxon>Agaricales</taxon>
        <taxon>Agaricineae</taxon>
        <taxon>Agaricaceae</taxon>
        <taxon>Macrolepiota</taxon>
    </lineage>
</organism>
<gene>
    <name evidence="3" type="ORF">P691DRAFT_667119</name>
</gene>
<evidence type="ECO:0000259" key="2">
    <source>
        <dbReference type="Pfam" id="PF20151"/>
    </source>
</evidence>
<dbReference type="OrthoDB" id="3206101at2759"/>
<evidence type="ECO:0000313" key="3">
    <source>
        <dbReference type="EMBL" id="KAF9449611.1"/>
    </source>
</evidence>
<keyword evidence="1" id="KW-0812">Transmembrane</keyword>
<feature type="transmembrane region" description="Helical" evidence="1">
    <location>
        <begin position="195"/>
        <end position="215"/>
    </location>
</feature>
<protein>
    <recommendedName>
        <fullName evidence="2">DUF6533 domain-containing protein</fullName>
    </recommendedName>
</protein>
<feature type="domain" description="DUF6533" evidence="2">
    <location>
        <begin position="9"/>
        <end position="54"/>
    </location>
</feature>
<comment type="caution">
    <text evidence="3">The sequence shown here is derived from an EMBL/GenBank/DDBJ whole genome shotgun (WGS) entry which is preliminary data.</text>
</comment>
<feature type="transmembrane region" description="Helical" evidence="1">
    <location>
        <begin position="112"/>
        <end position="131"/>
    </location>
</feature>